<dbReference type="AlphaFoldDB" id="A0A2V3PTP8"/>
<evidence type="ECO:0000313" key="1">
    <source>
        <dbReference type="EMBL" id="PXV69107.1"/>
    </source>
</evidence>
<dbReference type="EMBL" id="QICL01000001">
    <property type="protein sequence ID" value="PXV69107.1"/>
    <property type="molecule type" value="Genomic_DNA"/>
</dbReference>
<evidence type="ECO:0000313" key="2">
    <source>
        <dbReference type="Proteomes" id="UP000247973"/>
    </source>
</evidence>
<dbReference type="OrthoDB" id="995527at2"/>
<protein>
    <submittedName>
        <fullName evidence="1">Uncharacterized protein</fullName>
    </submittedName>
</protein>
<comment type="caution">
    <text evidence="1">The sequence shown here is derived from an EMBL/GenBank/DDBJ whole genome shotgun (WGS) entry which is preliminary data.</text>
</comment>
<organism evidence="1 2">
    <name type="scientific">Dysgonomonas alginatilytica</name>
    <dbReference type="NCBI Taxonomy" id="1605892"/>
    <lineage>
        <taxon>Bacteria</taxon>
        <taxon>Pseudomonadati</taxon>
        <taxon>Bacteroidota</taxon>
        <taxon>Bacteroidia</taxon>
        <taxon>Bacteroidales</taxon>
        <taxon>Dysgonomonadaceae</taxon>
        <taxon>Dysgonomonas</taxon>
    </lineage>
</organism>
<name>A0A2V3PTP8_9BACT</name>
<gene>
    <name evidence="1" type="ORF">CLV62_101376</name>
</gene>
<sequence length="232" mass="26753">MQEELEKTVNDINEHCPIQIDQTTRLDGCESLPNNTFRFDFTFLFIDATKIDALEFRTQMRDILLYNIQCNPQMALLKENHATFIYDCVDENKNLLGKITITPHDYSKPAKKPGIFDPTTITSDNLQKVLQDIVKKTKKQLPLFTEESGISMVDCSTYNKTLEYTCKLLNEDVARFDSIYFKTTAVPAAVQSLKDNPDMKHFAEQGVSIRNIYLDKHNKYLCSIDISPEDYK</sequence>
<keyword evidence="2" id="KW-1185">Reference proteome</keyword>
<proteinExistence type="predicted"/>
<dbReference type="Proteomes" id="UP000247973">
    <property type="component" value="Unassembled WGS sequence"/>
</dbReference>
<accession>A0A2V3PTP8</accession>
<reference evidence="1 2" key="1">
    <citation type="submission" date="2018-03" db="EMBL/GenBank/DDBJ databases">
        <title>Genomic Encyclopedia of Archaeal and Bacterial Type Strains, Phase II (KMG-II): from individual species to whole genera.</title>
        <authorList>
            <person name="Goeker M."/>
        </authorList>
    </citation>
    <scope>NUCLEOTIDE SEQUENCE [LARGE SCALE GENOMIC DNA]</scope>
    <source>
        <strain evidence="1 2">DSM 100214</strain>
    </source>
</reference>
<dbReference type="RefSeq" id="WP_110309068.1">
    <property type="nucleotide sequence ID" value="NZ_QICL01000001.1"/>
</dbReference>